<evidence type="ECO:0000313" key="10">
    <source>
        <dbReference type="Proteomes" id="UP000314986"/>
    </source>
</evidence>
<keyword evidence="5" id="KW-0325">Glycoprotein</keyword>
<dbReference type="OMA" id="HMEVLWL"/>
<dbReference type="PANTHER" id="PTHR24100">
    <property type="entry name" value="BUTYROPHILIN"/>
    <property type="match status" value="1"/>
</dbReference>
<evidence type="ECO:0000256" key="3">
    <source>
        <dbReference type="ARBA" id="ARBA00023136"/>
    </source>
</evidence>
<dbReference type="AlphaFoldDB" id="A0A4W3GPL9"/>
<reference evidence="10" key="3">
    <citation type="journal article" date="2014" name="Nature">
        <title>Elephant shark genome provides unique insights into gnathostome evolution.</title>
        <authorList>
            <consortium name="International Elephant Shark Genome Sequencing Consortium"/>
            <person name="Venkatesh B."/>
            <person name="Lee A.P."/>
            <person name="Ravi V."/>
            <person name="Maurya A.K."/>
            <person name="Lian M.M."/>
            <person name="Swann J.B."/>
            <person name="Ohta Y."/>
            <person name="Flajnik M.F."/>
            <person name="Sutoh Y."/>
            <person name="Kasahara M."/>
            <person name="Hoon S."/>
            <person name="Gangu V."/>
            <person name="Roy S.W."/>
            <person name="Irimia M."/>
            <person name="Korzh V."/>
            <person name="Kondrychyn I."/>
            <person name="Lim Z.W."/>
            <person name="Tay B.H."/>
            <person name="Tohari S."/>
            <person name="Kong K.W."/>
            <person name="Ho S."/>
            <person name="Lorente-Galdos B."/>
            <person name="Quilez J."/>
            <person name="Marques-Bonet T."/>
            <person name="Raney B.J."/>
            <person name="Ingham P.W."/>
            <person name="Tay A."/>
            <person name="Hillier L.W."/>
            <person name="Minx P."/>
            <person name="Boehm T."/>
            <person name="Wilson R.K."/>
            <person name="Brenner S."/>
            <person name="Warren W.C."/>
        </authorList>
    </citation>
    <scope>NUCLEOTIDE SEQUENCE [LARGE SCALE GENOMIC DNA]</scope>
</reference>
<reference evidence="10" key="1">
    <citation type="journal article" date="2006" name="Science">
        <title>Ancient noncoding elements conserved in the human genome.</title>
        <authorList>
            <person name="Venkatesh B."/>
            <person name="Kirkness E.F."/>
            <person name="Loh Y.H."/>
            <person name="Halpern A.L."/>
            <person name="Lee A.P."/>
            <person name="Johnson J."/>
            <person name="Dandona N."/>
            <person name="Viswanathan L.D."/>
            <person name="Tay A."/>
            <person name="Venter J.C."/>
            <person name="Strausberg R.L."/>
            <person name="Brenner S."/>
        </authorList>
    </citation>
    <scope>NUCLEOTIDE SEQUENCE [LARGE SCALE GENOMIC DNA]</scope>
</reference>
<proteinExistence type="predicted"/>
<dbReference type="InterPro" id="IPR003599">
    <property type="entry name" value="Ig_sub"/>
</dbReference>
<feature type="signal peptide" evidence="7">
    <location>
        <begin position="1"/>
        <end position="21"/>
    </location>
</feature>
<reference evidence="10" key="2">
    <citation type="journal article" date="2007" name="PLoS Biol.">
        <title>Survey sequencing and comparative analysis of the elephant shark (Callorhinchus milii) genome.</title>
        <authorList>
            <person name="Venkatesh B."/>
            <person name="Kirkness E.F."/>
            <person name="Loh Y.H."/>
            <person name="Halpern A.L."/>
            <person name="Lee A.P."/>
            <person name="Johnson J."/>
            <person name="Dandona N."/>
            <person name="Viswanathan L.D."/>
            <person name="Tay A."/>
            <person name="Venter J.C."/>
            <person name="Strausberg R.L."/>
            <person name="Brenner S."/>
        </authorList>
    </citation>
    <scope>NUCLEOTIDE SEQUENCE [LARGE SCALE GENOMIC DNA]</scope>
</reference>
<feature type="domain" description="Ig-like" evidence="8">
    <location>
        <begin position="4"/>
        <end position="125"/>
    </location>
</feature>
<dbReference type="GO" id="GO:0050863">
    <property type="term" value="P:regulation of T cell activation"/>
    <property type="evidence" value="ECO:0007669"/>
    <property type="project" value="UniProtKB-ARBA"/>
</dbReference>
<dbReference type="GO" id="GO:1903037">
    <property type="term" value="P:regulation of leukocyte cell-cell adhesion"/>
    <property type="evidence" value="ECO:0007669"/>
    <property type="project" value="UniProtKB-ARBA"/>
</dbReference>
<accession>A0A4W3GPL9</accession>
<keyword evidence="2 7" id="KW-0732">Signal</keyword>
<evidence type="ECO:0000259" key="8">
    <source>
        <dbReference type="PROSITE" id="PS50835"/>
    </source>
</evidence>
<dbReference type="Ensembl" id="ENSCMIT00000006145.1">
    <property type="protein sequence ID" value="ENSCMIP00000005948.1"/>
    <property type="gene ID" value="ENSCMIG00000003423.1"/>
</dbReference>
<dbReference type="InterPro" id="IPR050504">
    <property type="entry name" value="IgSF_BTN/MOG"/>
</dbReference>
<dbReference type="InterPro" id="IPR013106">
    <property type="entry name" value="Ig_V-set"/>
</dbReference>
<evidence type="ECO:0000256" key="1">
    <source>
        <dbReference type="ARBA" id="ARBA00004370"/>
    </source>
</evidence>
<dbReference type="InterPro" id="IPR036179">
    <property type="entry name" value="Ig-like_dom_sf"/>
</dbReference>
<dbReference type="InParanoid" id="A0A4W3GPL9"/>
<sequence length="125" mass="14192">QMEPLLIDRIIIVLFFKGAFTVNGPKQSVIAEVGEDVTLPCWITPGKPENMEVRWFKSVWENLVYQYQEMDPHGDELGSAYQGRARLFPERISAGNVSLHLSSVRTSDEGKYKCFVKSSREVNAI</sequence>
<evidence type="ECO:0000256" key="5">
    <source>
        <dbReference type="ARBA" id="ARBA00023180"/>
    </source>
</evidence>
<dbReference type="InterPro" id="IPR007110">
    <property type="entry name" value="Ig-like_dom"/>
</dbReference>
<keyword evidence="10" id="KW-1185">Reference proteome</keyword>
<evidence type="ECO:0000256" key="2">
    <source>
        <dbReference type="ARBA" id="ARBA00022729"/>
    </source>
</evidence>
<dbReference type="SMART" id="SM00409">
    <property type="entry name" value="IG"/>
    <property type="match status" value="1"/>
</dbReference>
<comment type="subcellular location">
    <subcellularLocation>
        <location evidence="1">Membrane</location>
    </subcellularLocation>
</comment>
<dbReference type="GeneTree" id="ENSGT01120000271914"/>
<evidence type="ECO:0000256" key="6">
    <source>
        <dbReference type="ARBA" id="ARBA00023319"/>
    </source>
</evidence>
<evidence type="ECO:0000313" key="9">
    <source>
        <dbReference type="Ensembl" id="ENSCMIP00000005948.1"/>
    </source>
</evidence>
<reference evidence="9" key="4">
    <citation type="submission" date="2025-08" db="UniProtKB">
        <authorList>
            <consortium name="Ensembl"/>
        </authorList>
    </citation>
    <scope>IDENTIFICATION</scope>
</reference>
<keyword evidence="6" id="KW-0393">Immunoglobulin domain</keyword>
<dbReference type="Gene3D" id="2.60.40.10">
    <property type="entry name" value="Immunoglobulins"/>
    <property type="match status" value="1"/>
</dbReference>
<reference evidence="9" key="5">
    <citation type="submission" date="2025-09" db="UniProtKB">
        <authorList>
            <consortium name="Ensembl"/>
        </authorList>
    </citation>
    <scope>IDENTIFICATION</scope>
</reference>
<keyword evidence="4" id="KW-1015">Disulfide bond</keyword>
<dbReference type="InterPro" id="IPR013783">
    <property type="entry name" value="Ig-like_fold"/>
</dbReference>
<protein>
    <recommendedName>
        <fullName evidence="8">Ig-like domain-containing protein</fullName>
    </recommendedName>
</protein>
<feature type="chain" id="PRO_5021306927" description="Ig-like domain-containing protein" evidence="7">
    <location>
        <begin position="22"/>
        <end position="125"/>
    </location>
</feature>
<organism evidence="9 10">
    <name type="scientific">Callorhinchus milii</name>
    <name type="common">Ghost shark</name>
    <dbReference type="NCBI Taxonomy" id="7868"/>
    <lineage>
        <taxon>Eukaryota</taxon>
        <taxon>Metazoa</taxon>
        <taxon>Chordata</taxon>
        <taxon>Craniata</taxon>
        <taxon>Vertebrata</taxon>
        <taxon>Chondrichthyes</taxon>
        <taxon>Holocephali</taxon>
        <taxon>Chimaeriformes</taxon>
        <taxon>Callorhinchidae</taxon>
        <taxon>Callorhinchus</taxon>
    </lineage>
</organism>
<dbReference type="SMART" id="SM00406">
    <property type="entry name" value="IGv"/>
    <property type="match status" value="1"/>
</dbReference>
<dbReference type="SUPFAM" id="SSF48726">
    <property type="entry name" value="Immunoglobulin"/>
    <property type="match status" value="1"/>
</dbReference>
<dbReference type="FunFam" id="2.60.40.10:FF:000142">
    <property type="entry name" value="V-set domain-containing T-cell activation inhibitor 1"/>
    <property type="match status" value="1"/>
</dbReference>
<name>A0A4W3GPL9_CALMI</name>
<evidence type="ECO:0000256" key="4">
    <source>
        <dbReference type="ARBA" id="ARBA00023157"/>
    </source>
</evidence>
<evidence type="ECO:0000256" key="7">
    <source>
        <dbReference type="SAM" id="SignalP"/>
    </source>
</evidence>
<keyword evidence="3" id="KW-0472">Membrane</keyword>
<dbReference type="Proteomes" id="UP000314986">
    <property type="component" value="Unassembled WGS sequence"/>
</dbReference>
<dbReference type="GO" id="GO:0016020">
    <property type="term" value="C:membrane"/>
    <property type="evidence" value="ECO:0007669"/>
    <property type="project" value="UniProtKB-SubCell"/>
</dbReference>
<dbReference type="Pfam" id="PF07686">
    <property type="entry name" value="V-set"/>
    <property type="match status" value="1"/>
</dbReference>
<dbReference type="STRING" id="7868.ENSCMIP00000005948"/>
<dbReference type="PROSITE" id="PS50835">
    <property type="entry name" value="IG_LIKE"/>
    <property type="match status" value="1"/>
</dbReference>